<feature type="compositionally biased region" description="Low complexity" evidence="1">
    <location>
        <begin position="165"/>
        <end position="185"/>
    </location>
</feature>
<evidence type="ECO:0000313" key="2">
    <source>
        <dbReference type="EMBL" id="KAK0497776.1"/>
    </source>
</evidence>
<protein>
    <submittedName>
        <fullName evidence="2">Uncharacterized protein</fullName>
    </submittedName>
</protein>
<feature type="region of interest" description="Disordered" evidence="1">
    <location>
        <begin position="1"/>
        <end position="24"/>
    </location>
</feature>
<dbReference type="EMBL" id="JAUEPU010000012">
    <property type="protein sequence ID" value="KAK0497776.1"/>
    <property type="molecule type" value="Genomic_DNA"/>
</dbReference>
<feature type="compositionally biased region" description="Pro residues" evidence="1">
    <location>
        <begin position="87"/>
        <end position="97"/>
    </location>
</feature>
<sequence length="409" mass="45446">MSTHRRMSSKPSSRNSPYPSQRPKSIWATVTGKLKDSVGALALGASCISLTTPTEPAPPHPSTTKTPRNTPPLLPRSSGSTQRAPRSSPPVPPPKSPVPSLWPTSPATAPLSTSQGSTSDASVRSPILGHSHRVILPEEWSNLSPEQRERLQATGSIVPITFPHSATPPSESQPESSTPLPSELARTASPSTSYLGNLRILEEEEDDETQGTESTAEPSGSAKEPEWPEVDDDYPEIRTLLTEGEVEEEYDLRVEERHVHIVEEISWLASTMGVRYMKAEREQDREEMKRIRVHATHEQAVFMFNKDFPLYAKSLIPSYDELYPPSPKPMPDSPPKPQAMLHHIAAHHHSLRDGTAIEMAYKGVFFVRERLPHATNEDEDDDAYRTTTMTEGMGRGLEKWRTSVEVYWG</sequence>
<feature type="compositionally biased region" description="Polar residues" evidence="1">
    <location>
        <begin position="9"/>
        <end position="23"/>
    </location>
</feature>
<keyword evidence="3" id="KW-1185">Reference proteome</keyword>
<feature type="region of interest" description="Disordered" evidence="1">
    <location>
        <begin position="50"/>
        <end position="126"/>
    </location>
</feature>
<gene>
    <name evidence="2" type="ORF">EDD18DRAFT_1351578</name>
</gene>
<evidence type="ECO:0000313" key="3">
    <source>
        <dbReference type="Proteomes" id="UP001175228"/>
    </source>
</evidence>
<evidence type="ECO:0000256" key="1">
    <source>
        <dbReference type="SAM" id="MobiDB-lite"/>
    </source>
</evidence>
<reference evidence="2" key="1">
    <citation type="submission" date="2023-06" db="EMBL/GenBank/DDBJ databases">
        <authorList>
            <consortium name="Lawrence Berkeley National Laboratory"/>
            <person name="Ahrendt S."/>
            <person name="Sahu N."/>
            <person name="Indic B."/>
            <person name="Wong-Bajracharya J."/>
            <person name="Merenyi Z."/>
            <person name="Ke H.-M."/>
            <person name="Monk M."/>
            <person name="Kocsube S."/>
            <person name="Drula E."/>
            <person name="Lipzen A."/>
            <person name="Balint B."/>
            <person name="Henrissat B."/>
            <person name="Andreopoulos B."/>
            <person name="Martin F.M."/>
            <person name="Harder C.B."/>
            <person name="Rigling D."/>
            <person name="Ford K.L."/>
            <person name="Foster G.D."/>
            <person name="Pangilinan J."/>
            <person name="Papanicolaou A."/>
            <person name="Barry K."/>
            <person name="LaButti K."/>
            <person name="Viragh M."/>
            <person name="Koriabine M."/>
            <person name="Yan M."/>
            <person name="Riley R."/>
            <person name="Champramary S."/>
            <person name="Plett K.L."/>
            <person name="Tsai I.J."/>
            <person name="Slot J."/>
            <person name="Sipos G."/>
            <person name="Plett J."/>
            <person name="Nagy L.G."/>
            <person name="Grigoriev I.V."/>
        </authorList>
    </citation>
    <scope>NUCLEOTIDE SEQUENCE</scope>
    <source>
        <strain evidence="2">HWK02</strain>
    </source>
</reference>
<comment type="caution">
    <text evidence="2">The sequence shown here is derived from an EMBL/GenBank/DDBJ whole genome shotgun (WGS) entry which is preliminary data.</text>
</comment>
<dbReference type="AlphaFoldDB" id="A0AA39Q870"/>
<proteinExistence type="predicted"/>
<organism evidence="2 3">
    <name type="scientific">Armillaria luteobubalina</name>
    <dbReference type="NCBI Taxonomy" id="153913"/>
    <lineage>
        <taxon>Eukaryota</taxon>
        <taxon>Fungi</taxon>
        <taxon>Dikarya</taxon>
        <taxon>Basidiomycota</taxon>
        <taxon>Agaricomycotina</taxon>
        <taxon>Agaricomycetes</taxon>
        <taxon>Agaricomycetidae</taxon>
        <taxon>Agaricales</taxon>
        <taxon>Marasmiineae</taxon>
        <taxon>Physalacriaceae</taxon>
        <taxon>Armillaria</taxon>
    </lineage>
</organism>
<feature type="compositionally biased region" description="Polar residues" evidence="1">
    <location>
        <begin position="102"/>
        <end position="122"/>
    </location>
</feature>
<accession>A0AA39Q870</accession>
<feature type="region of interest" description="Disordered" evidence="1">
    <location>
        <begin position="160"/>
        <end position="233"/>
    </location>
</feature>
<dbReference type="Proteomes" id="UP001175228">
    <property type="component" value="Unassembled WGS sequence"/>
</dbReference>
<name>A0AA39Q870_9AGAR</name>